<dbReference type="Proteomes" id="UP000294656">
    <property type="component" value="Unassembled WGS sequence"/>
</dbReference>
<protein>
    <submittedName>
        <fullName evidence="2">Uncharacterized protein</fullName>
    </submittedName>
</protein>
<accession>A0A4R6MCK3</accession>
<keyword evidence="3" id="KW-1185">Reference proteome</keyword>
<feature type="region of interest" description="Disordered" evidence="1">
    <location>
        <begin position="1"/>
        <end position="32"/>
    </location>
</feature>
<comment type="caution">
    <text evidence="2">The sequence shown here is derived from an EMBL/GenBank/DDBJ whole genome shotgun (WGS) entry which is preliminary data.</text>
</comment>
<proteinExistence type="predicted"/>
<dbReference type="RefSeq" id="WP_133502245.1">
    <property type="nucleotide sequence ID" value="NZ_SNXC01000009.1"/>
</dbReference>
<evidence type="ECO:0000313" key="3">
    <source>
        <dbReference type="Proteomes" id="UP000294656"/>
    </source>
</evidence>
<evidence type="ECO:0000313" key="2">
    <source>
        <dbReference type="EMBL" id="TDO99381.1"/>
    </source>
</evidence>
<evidence type="ECO:0000256" key="1">
    <source>
        <dbReference type="SAM" id="MobiDB-lite"/>
    </source>
</evidence>
<reference evidence="2 3" key="1">
    <citation type="submission" date="2019-03" db="EMBL/GenBank/DDBJ databases">
        <title>Genomic Encyclopedia of Type Strains, Phase III (KMG-III): the genomes of soil and plant-associated and newly described type strains.</title>
        <authorList>
            <person name="Whitman W."/>
        </authorList>
    </citation>
    <scope>NUCLEOTIDE SEQUENCE [LARGE SCALE GENOMIC DNA]</scope>
    <source>
        <strain evidence="2 3">CECT 7378</strain>
    </source>
</reference>
<organism evidence="2 3">
    <name type="scientific">Marinomonas balearica</name>
    <dbReference type="NCBI Taxonomy" id="491947"/>
    <lineage>
        <taxon>Bacteria</taxon>
        <taxon>Pseudomonadati</taxon>
        <taxon>Pseudomonadota</taxon>
        <taxon>Gammaproteobacteria</taxon>
        <taxon>Oceanospirillales</taxon>
        <taxon>Oceanospirillaceae</taxon>
        <taxon>Marinomonas</taxon>
    </lineage>
</organism>
<sequence>MTKSEKVEIVESTENEATEELSGSVEKASESAASELDQLRNIVFGAAKADLDERIRALQSEMRAGFEQATQSLHQQISNVQAALQESVNSLEDRIGQVDSHYDYKTSELTKNIETLAAEVESNDENNRQLDEALHKRIDEEIQQLTDQFTQKHNQTIDLLNQVKKELNSSKTDRKTLAKLLATVATNLETEEDI</sequence>
<dbReference type="EMBL" id="SNXC01000009">
    <property type="protein sequence ID" value="TDO99381.1"/>
    <property type="molecule type" value="Genomic_DNA"/>
</dbReference>
<name>A0A4R6MCK3_9GAMM</name>
<dbReference type="OrthoDB" id="5898598at2"/>
<dbReference type="AlphaFoldDB" id="A0A4R6MCK3"/>
<gene>
    <name evidence="2" type="ORF">DFP79_0362</name>
</gene>
<feature type="compositionally biased region" description="Low complexity" evidence="1">
    <location>
        <begin position="22"/>
        <end position="32"/>
    </location>
</feature>